<accession>A0A811Q0P9</accession>
<feature type="transmembrane region" description="Helical" evidence="7">
    <location>
        <begin position="472"/>
        <end position="493"/>
    </location>
</feature>
<evidence type="ECO:0000256" key="3">
    <source>
        <dbReference type="ARBA" id="ARBA00022692"/>
    </source>
</evidence>
<keyword evidence="5 7" id="KW-0472">Membrane</keyword>
<dbReference type="AlphaFoldDB" id="A0A811Q0P9"/>
<reference evidence="8" key="1">
    <citation type="submission" date="2020-10" db="EMBL/GenBank/DDBJ databases">
        <authorList>
            <person name="Han B."/>
            <person name="Lu T."/>
            <person name="Zhao Q."/>
            <person name="Huang X."/>
            <person name="Zhao Y."/>
        </authorList>
    </citation>
    <scope>NUCLEOTIDE SEQUENCE</scope>
</reference>
<dbReference type="Pfam" id="PF00854">
    <property type="entry name" value="PTR2"/>
    <property type="match status" value="1"/>
</dbReference>
<keyword evidence="3 7" id="KW-0812">Transmembrane</keyword>
<feature type="transmembrane region" description="Helical" evidence="7">
    <location>
        <begin position="435"/>
        <end position="460"/>
    </location>
</feature>
<evidence type="ECO:0000256" key="2">
    <source>
        <dbReference type="ARBA" id="ARBA00005982"/>
    </source>
</evidence>
<comment type="caution">
    <text evidence="8">The sequence shown here is derived from an EMBL/GenBank/DDBJ whole genome shotgun (WGS) entry which is preliminary data.</text>
</comment>
<comment type="similarity">
    <text evidence="2">Belongs to the major facilitator superfamily. Proton-dependent oligopeptide transporter (POT/PTR) (TC 2.A.17) family.</text>
</comment>
<proteinExistence type="inferred from homology"/>
<organism evidence="8 9">
    <name type="scientific">Miscanthus lutarioriparius</name>
    <dbReference type="NCBI Taxonomy" id="422564"/>
    <lineage>
        <taxon>Eukaryota</taxon>
        <taxon>Viridiplantae</taxon>
        <taxon>Streptophyta</taxon>
        <taxon>Embryophyta</taxon>
        <taxon>Tracheophyta</taxon>
        <taxon>Spermatophyta</taxon>
        <taxon>Magnoliopsida</taxon>
        <taxon>Liliopsida</taxon>
        <taxon>Poales</taxon>
        <taxon>Poaceae</taxon>
        <taxon>PACMAD clade</taxon>
        <taxon>Panicoideae</taxon>
        <taxon>Andropogonodae</taxon>
        <taxon>Andropogoneae</taxon>
        <taxon>Saccharinae</taxon>
        <taxon>Miscanthus</taxon>
    </lineage>
</organism>
<dbReference type="InterPro" id="IPR000109">
    <property type="entry name" value="POT_fam"/>
</dbReference>
<dbReference type="PANTHER" id="PTHR11654">
    <property type="entry name" value="OLIGOPEPTIDE TRANSPORTER-RELATED"/>
    <property type="match status" value="1"/>
</dbReference>
<keyword evidence="4 7" id="KW-1133">Transmembrane helix</keyword>
<protein>
    <submittedName>
        <fullName evidence="8">Uncharacterized protein</fullName>
    </submittedName>
</protein>
<keyword evidence="9" id="KW-1185">Reference proteome</keyword>
<gene>
    <name evidence="8" type="ORF">NCGR_LOCUS33364</name>
</gene>
<comment type="subcellular location">
    <subcellularLocation>
        <location evidence="1">Membrane</location>
        <topology evidence="1">Multi-pass membrane protein</topology>
    </subcellularLocation>
</comment>
<evidence type="ECO:0000256" key="6">
    <source>
        <dbReference type="SAM" id="MobiDB-lite"/>
    </source>
</evidence>
<evidence type="ECO:0000313" key="8">
    <source>
        <dbReference type="EMBL" id="CAD6249546.1"/>
    </source>
</evidence>
<evidence type="ECO:0000256" key="4">
    <source>
        <dbReference type="ARBA" id="ARBA00022989"/>
    </source>
</evidence>
<evidence type="ECO:0000256" key="1">
    <source>
        <dbReference type="ARBA" id="ARBA00004141"/>
    </source>
</evidence>
<feature type="region of interest" description="Disordered" evidence="6">
    <location>
        <begin position="75"/>
        <end position="99"/>
    </location>
</feature>
<evidence type="ECO:0000313" key="9">
    <source>
        <dbReference type="Proteomes" id="UP000604825"/>
    </source>
</evidence>
<sequence>MKRLIAHGQLGCPPRSLVARSPALPLPAVCNNVLPGYRYYSAEKHDDTTLGEIRDKARSTAEEFLRVAKEKTDDVAESAKETLHETKEAVVGESDDDKEKFKRRVEERSSPNPFIDQGLVGLTSWAVLHSWMPSSLLFLPLYLISVGQGGYIPSLQAFGADQLLIEDDMESLPAEQKNQVKSLFFQWWYFGICSGSLLGNSIMSYIQDTFGWGLGFAIPCSVMVLSVVAFCCGALLYMCKERNTGNKPSDGIFRALKEIVTCLITRKVRLPARDDDHDISELELEEKALKDEFTDMEEAKDDHDTAPSVTNAILRLLLIWTTLLIFAVIFQQPMTSFTEQGTLMNHKVGSTFVIPPAMLQSSTTMSVILLMPLYDKIFVPLMRVFTRQEKGITVLQRIGIGMVLSVAAMVTASIVESKRVHFVSEGDGATHQLSIFWLLPQYILLGIADVFTVVGMQLFYTQVPSTMRTIGIAHYLSVFGFGNFLGAFLIAVLETTTARTGEGHCWFSDDPRHEHLDKYYWFLAFIGTVSFVFFTYLCKYYSEPEAPGR</sequence>
<feature type="compositionally biased region" description="Basic and acidic residues" evidence="6">
    <location>
        <begin position="75"/>
        <end position="90"/>
    </location>
</feature>
<dbReference type="GO" id="GO:0022857">
    <property type="term" value="F:transmembrane transporter activity"/>
    <property type="evidence" value="ECO:0007669"/>
    <property type="project" value="InterPro"/>
</dbReference>
<dbReference type="EMBL" id="CAJGYO010000008">
    <property type="protein sequence ID" value="CAD6249546.1"/>
    <property type="molecule type" value="Genomic_DNA"/>
</dbReference>
<evidence type="ECO:0000256" key="5">
    <source>
        <dbReference type="ARBA" id="ARBA00023136"/>
    </source>
</evidence>
<dbReference type="GO" id="GO:0016020">
    <property type="term" value="C:membrane"/>
    <property type="evidence" value="ECO:0007669"/>
    <property type="project" value="UniProtKB-SubCell"/>
</dbReference>
<feature type="transmembrane region" description="Helical" evidence="7">
    <location>
        <begin position="312"/>
        <end position="332"/>
    </location>
</feature>
<feature type="transmembrane region" description="Helical" evidence="7">
    <location>
        <begin position="394"/>
        <end position="415"/>
    </location>
</feature>
<feature type="transmembrane region" description="Helical" evidence="7">
    <location>
        <begin position="519"/>
        <end position="538"/>
    </location>
</feature>
<name>A0A811Q0P9_9POAL</name>
<dbReference type="Proteomes" id="UP000604825">
    <property type="component" value="Unassembled WGS sequence"/>
</dbReference>
<dbReference type="OrthoDB" id="8904098at2759"/>
<feature type="transmembrane region" description="Helical" evidence="7">
    <location>
        <begin position="352"/>
        <end position="374"/>
    </location>
</feature>
<feature type="transmembrane region" description="Helical" evidence="7">
    <location>
        <begin position="212"/>
        <end position="237"/>
    </location>
</feature>
<evidence type="ECO:0000256" key="7">
    <source>
        <dbReference type="SAM" id="Phobius"/>
    </source>
</evidence>
<dbReference type="InterPro" id="IPR036259">
    <property type="entry name" value="MFS_trans_sf"/>
</dbReference>
<dbReference type="Gene3D" id="1.20.1250.20">
    <property type="entry name" value="MFS general substrate transporter like domains"/>
    <property type="match status" value="1"/>
</dbReference>
<dbReference type="SUPFAM" id="SSF103473">
    <property type="entry name" value="MFS general substrate transporter"/>
    <property type="match status" value="1"/>
</dbReference>
<feature type="transmembrane region" description="Helical" evidence="7">
    <location>
        <begin position="187"/>
        <end position="206"/>
    </location>
</feature>